<name>A0ACC2I9E6_9PLEO</name>
<keyword evidence="2" id="KW-1185">Reference proteome</keyword>
<dbReference type="EMBL" id="JAPHNI010000376">
    <property type="protein sequence ID" value="KAJ8111773.1"/>
    <property type="molecule type" value="Genomic_DNA"/>
</dbReference>
<gene>
    <name evidence="1" type="ORF">OPT61_g5709</name>
</gene>
<organism evidence="1 2">
    <name type="scientific">Boeremia exigua</name>
    <dbReference type="NCBI Taxonomy" id="749465"/>
    <lineage>
        <taxon>Eukaryota</taxon>
        <taxon>Fungi</taxon>
        <taxon>Dikarya</taxon>
        <taxon>Ascomycota</taxon>
        <taxon>Pezizomycotina</taxon>
        <taxon>Dothideomycetes</taxon>
        <taxon>Pleosporomycetidae</taxon>
        <taxon>Pleosporales</taxon>
        <taxon>Pleosporineae</taxon>
        <taxon>Didymellaceae</taxon>
        <taxon>Boeremia</taxon>
    </lineage>
</organism>
<sequence>MADHNSDAEENIPIFIKMLQDETDAFRELESDDEADELMRWVSNKATEWYAGKEEREKEHEAADAKMAAIKAKLAQCDESRPVLTSKTSFAASTAVESNYDVTPKRVGEPLFQEPAKRDTAFKSARRNSTVLNDAMDAWEEPKRWRLKLLVSDEQGYGIREGVNVPPQLERYLHNAFSTLVSCSRATTVAWNRLSPDDHG</sequence>
<accession>A0ACC2I9E6</accession>
<evidence type="ECO:0000313" key="2">
    <source>
        <dbReference type="Proteomes" id="UP001153331"/>
    </source>
</evidence>
<reference evidence="1" key="1">
    <citation type="submission" date="2022-11" db="EMBL/GenBank/DDBJ databases">
        <title>Genome Sequence of Boeremia exigua.</title>
        <authorList>
            <person name="Buettner E."/>
        </authorList>
    </citation>
    <scope>NUCLEOTIDE SEQUENCE</scope>
    <source>
        <strain evidence="1">CU02</strain>
    </source>
</reference>
<comment type="caution">
    <text evidence="1">The sequence shown here is derived from an EMBL/GenBank/DDBJ whole genome shotgun (WGS) entry which is preliminary data.</text>
</comment>
<dbReference type="Proteomes" id="UP001153331">
    <property type="component" value="Unassembled WGS sequence"/>
</dbReference>
<protein>
    <submittedName>
        <fullName evidence="1">Uncharacterized protein</fullName>
    </submittedName>
</protein>
<evidence type="ECO:0000313" key="1">
    <source>
        <dbReference type="EMBL" id="KAJ8111773.1"/>
    </source>
</evidence>
<proteinExistence type="predicted"/>